<keyword evidence="3" id="KW-1185">Reference proteome</keyword>
<proteinExistence type="predicted"/>
<evidence type="ECO:0000313" key="3">
    <source>
        <dbReference type="Proteomes" id="UP000304864"/>
    </source>
</evidence>
<dbReference type="GO" id="GO:0035438">
    <property type="term" value="F:cyclic-di-GMP binding"/>
    <property type="evidence" value="ECO:0007669"/>
    <property type="project" value="InterPro"/>
</dbReference>
<evidence type="ECO:0000259" key="1">
    <source>
        <dbReference type="Pfam" id="PF07238"/>
    </source>
</evidence>
<protein>
    <submittedName>
        <fullName evidence="2">PilZ domain-containing protein</fullName>
    </submittedName>
</protein>
<dbReference type="EMBL" id="CP040602">
    <property type="protein sequence ID" value="QCU90851.1"/>
    <property type="molecule type" value="Genomic_DNA"/>
</dbReference>
<dbReference type="OrthoDB" id="5611636at2"/>
<dbReference type="Proteomes" id="UP000304864">
    <property type="component" value="Chromosome"/>
</dbReference>
<dbReference type="AlphaFoldDB" id="A0A4P9K7G7"/>
<dbReference type="KEGG" id="thig:FE785_09530"/>
<sequence>MNKWFRKGNARRYNRVDMPIRSFIVPSSPIRDREIYATGANYLPKVVIDKIKSQRLKVFEAVSKVQEQKELVTEITKQIVLALEIFGQCCEKISSGASPKLDLPLWRQVNIISAGFASIKKLQAASPKTHQYLALLEDKFIKHFYYLIFSIENSTADQFQVKGHLPKGFAIDKLLKSFEDPKYEKIPLVQTILNLGGLMNTYLEVYELINEDNYARQFPEEWAIKPANVSASGIAIHLGKRFELYTKLDVLIYIEGLNKILEFEGSVVDIRDNAAQGTERVAINFEFPDGKDQTLLQQEIQKQEVKECMKFALFS</sequence>
<organism evidence="2 3">
    <name type="scientific">Thiomicrorhabdus sediminis</name>
    <dbReference type="NCBI Taxonomy" id="2580412"/>
    <lineage>
        <taxon>Bacteria</taxon>
        <taxon>Pseudomonadati</taxon>
        <taxon>Pseudomonadota</taxon>
        <taxon>Gammaproteobacteria</taxon>
        <taxon>Thiotrichales</taxon>
        <taxon>Piscirickettsiaceae</taxon>
        <taxon>Thiomicrorhabdus</taxon>
    </lineage>
</organism>
<feature type="domain" description="PilZ" evidence="1">
    <location>
        <begin position="227"/>
        <end position="300"/>
    </location>
</feature>
<dbReference type="Pfam" id="PF07238">
    <property type="entry name" value="PilZ"/>
    <property type="match status" value="1"/>
</dbReference>
<accession>A0A4P9K7G7</accession>
<reference evidence="2 3" key="1">
    <citation type="submission" date="2019-05" db="EMBL/GenBank/DDBJ databases">
        <title>Thiomicrorhabdus sediminis sp. nov, a novel sulfur-oxidizing bacterium isolated from coastal sediment.</title>
        <authorList>
            <person name="Liu X."/>
        </authorList>
    </citation>
    <scope>NUCLEOTIDE SEQUENCE [LARGE SCALE GENOMIC DNA]</scope>
    <source>
        <strain evidence="2 3">G1</strain>
    </source>
</reference>
<dbReference type="Gene3D" id="2.40.10.220">
    <property type="entry name" value="predicted glycosyltransferase like domains"/>
    <property type="match status" value="1"/>
</dbReference>
<gene>
    <name evidence="2" type="ORF">FE785_09530</name>
</gene>
<evidence type="ECO:0000313" key="2">
    <source>
        <dbReference type="EMBL" id="QCU90851.1"/>
    </source>
</evidence>
<name>A0A4P9K7G7_9GAMM</name>
<dbReference type="RefSeq" id="WP_138565525.1">
    <property type="nucleotide sequence ID" value="NZ_CP040602.1"/>
</dbReference>
<dbReference type="InterPro" id="IPR009875">
    <property type="entry name" value="PilZ_domain"/>
</dbReference>